<dbReference type="EMBL" id="CACSLK010000984">
    <property type="protein sequence ID" value="CAA0807096.1"/>
    <property type="molecule type" value="Genomic_DNA"/>
</dbReference>
<evidence type="ECO:0000259" key="4">
    <source>
        <dbReference type="Pfam" id="PF01156"/>
    </source>
</evidence>
<feature type="region of interest" description="Disordered" evidence="2">
    <location>
        <begin position="573"/>
        <end position="593"/>
    </location>
</feature>
<evidence type="ECO:0000313" key="6">
    <source>
        <dbReference type="Proteomes" id="UP001153555"/>
    </source>
</evidence>
<feature type="signal peptide" evidence="3">
    <location>
        <begin position="1"/>
        <end position="20"/>
    </location>
</feature>
<feature type="domain" description="Inosine/uridine-preferring nucleoside hydrolase" evidence="4">
    <location>
        <begin position="462"/>
        <end position="810"/>
    </location>
</feature>
<feature type="domain" description="Inosine/uridine-preferring nucleoside hydrolase" evidence="4">
    <location>
        <begin position="60"/>
        <end position="260"/>
    </location>
</feature>
<dbReference type="InterPro" id="IPR001910">
    <property type="entry name" value="Inosine/uridine_hydrolase_dom"/>
</dbReference>
<dbReference type="PANTHER" id="PTHR46692">
    <property type="entry name" value="INOSINE-URIDINE PREFERRING NUCLEOSIDE HYDROLASE FAMILY PROTEIN"/>
    <property type="match status" value="1"/>
</dbReference>
<dbReference type="OrthoDB" id="5783963at2759"/>
<feature type="region of interest" description="Disordered" evidence="2">
    <location>
        <begin position="824"/>
        <end position="843"/>
    </location>
</feature>
<comment type="similarity">
    <text evidence="1">Belongs to the IUNH family.</text>
</comment>
<dbReference type="Proteomes" id="UP001153555">
    <property type="component" value="Unassembled WGS sequence"/>
</dbReference>
<dbReference type="GO" id="GO:0016799">
    <property type="term" value="F:hydrolase activity, hydrolyzing N-glycosyl compounds"/>
    <property type="evidence" value="ECO:0007669"/>
    <property type="project" value="InterPro"/>
</dbReference>
<accession>A0A9N7R1X7</accession>
<sequence>MTQFLHIPLIVLLLIPSILQKSFCNSIINPSKVKTISWKPRAFVYEGFLTEEECNHLVSLAITISTNSWTNAGHAVNQIYDLLYMMGRDDVAVGIGGEGGILEDGSILPDVGGYFPIIDQQGNSTVGNCRYSQVIPLGLRGRLDIDTKYGHIKSFLPQGSRKYFPLRQPTTQQVMVDKISGGPISILSVGSSTNLAIFLMSYPHLKKNIEHIYILGGGVGPRRLNCPTSSTSSCPSGNVYTGDNTAPDAEYNFFTDPFASYQKNQHTFEAQFCFKVLKMVCDTWGPNFSKIFFMWDSFLAGVATSIMSKENNINGENEFADMEFKNITVVTSNKPYGISDDLSNPFFVGVNKPKFQLKRNGVHSGHVLTGPGDPFCIARNGCMDGSTRQVAGQQGVRVLVAVRAKPNPNKQRTLDKAFYQHFLDVINQPHQTGKYNFTTQFPHYREVANLPDLTGRKRGKAVVFDMDMSPGDFLALIYLLKVPVEEIHLKAILVTPTGWANAATIDIIYDLLHIMKRDDILVGLGDTYATNQTYPNFKSIGSCKYRKAIPRGAGGFLDSDTLYGYAHDLPRSPRRYTSENSVSHGAPQDTDHPELRQPLALEVWNSVIDSLGSRSKVTVLTNGPLTSLVQIVVSNKKSTSRIQEVIIVGGHISEDMNDEGDVRNIPLNKYAELNMFLDPLAAKTVFNSGLNITLIPLAVQRGVRQFSLALSPLKTKNSPEAVFATNLLSTLEWLHKAHSSYRDIDMFLGEILGSAVLAGHDSFLKTTSYSLKKIEVLSTGSESEDGWMITDQNKHTTVRVLESVSPLAFYDTFANRLGAKEQSAETGSFSMKRKGKWHQGKMP</sequence>
<feature type="compositionally biased region" description="Basic residues" evidence="2">
    <location>
        <begin position="831"/>
        <end position="843"/>
    </location>
</feature>
<evidence type="ECO:0000256" key="3">
    <source>
        <dbReference type="SAM" id="SignalP"/>
    </source>
</evidence>
<dbReference type="AlphaFoldDB" id="A0A9N7R1X7"/>
<keyword evidence="6" id="KW-1185">Reference proteome</keyword>
<reference evidence="5" key="1">
    <citation type="submission" date="2019-12" db="EMBL/GenBank/DDBJ databases">
        <authorList>
            <person name="Scholes J."/>
        </authorList>
    </citation>
    <scope>NUCLEOTIDE SEQUENCE</scope>
</reference>
<evidence type="ECO:0000256" key="2">
    <source>
        <dbReference type="SAM" id="MobiDB-lite"/>
    </source>
</evidence>
<protein>
    <submittedName>
        <fullName evidence="5">Inosine-uridine preferring nucleoside hydrolase family protein</fullName>
    </submittedName>
</protein>
<keyword evidence="5" id="KW-0378">Hydrolase</keyword>
<evidence type="ECO:0000256" key="1">
    <source>
        <dbReference type="ARBA" id="ARBA00009176"/>
    </source>
</evidence>
<proteinExistence type="inferred from homology"/>
<dbReference type="Pfam" id="PF01156">
    <property type="entry name" value="IU_nuc_hydro"/>
    <property type="match status" value="2"/>
</dbReference>
<keyword evidence="3" id="KW-0732">Signal</keyword>
<name>A0A9N7R1X7_STRHE</name>
<dbReference type="SUPFAM" id="SSF53590">
    <property type="entry name" value="Nucleoside hydrolase"/>
    <property type="match status" value="2"/>
</dbReference>
<dbReference type="InterPro" id="IPR036452">
    <property type="entry name" value="Ribo_hydro-like"/>
</dbReference>
<evidence type="ECO:0000313" key="5">
    <source>
        <dbReference type="EMBL" id="CAA0807096.1"/>
    </source>
</evidence>
<organism evidence="5 6">
    <name type="scientific">Striga hermonthica</name>
    <name type="common">Purple witchweed</name>
    <name type="synonym">Buchnera hermonthica</name>
    <dbReference type="NCBI Taxonomy" id="68872"/>
    <lineage>
        <taxon>Eukaryota</taxon>
        <taxon>Viridiplantae</taxon>
        <taxon>Streptophyta</taxon>
        <taxon>Embryophyta</taxon>
        <taxon>Tracheophyta</taxon>
        <taxon>Spermatophyta</taxon>
        <taxon>Magnoliopsida</taxon>
        <taxon>eudicotyledons</taxon>
        <taxon>Gunneridae</taxon>
        <taxon>Pentapetalae</taxon>
        <taxon>asterids</taxon>
        <taxon>lamiids</taxon>
        <taxon>Lamiales</taxon>
        <taxon>Orobanchaceae</taxon>
        <taxon>Buchnereae</taxon>
        <taxon>Striga</taxon>
    </lineage>
</organism>
<dbReference type="Gene3D" id="3.90.245.10">
    <property type="entry name" value="Ribonucleoside hydrolase-like"/>
    <property type="match status" value="2"/>
</dbReference>
<feature type="chain" id="PRO_5040368248" evidence="3">
    <location>
        <begin position="21"/>
        <end position="843"/>
    </location>
</feature>
<gene>
    <name evidence="5" type="ORF">SHERM_09963</name>
</gene>
<dbReference type="PANTHER" id="PTHR46692:SF1">
    <property type="entry name" value="NUCLEOSIDE HYDROLASE 3-RELATED"/>
    <property type="match status" value="1"/>
</dbReference>
<comment type="caution">
    <text evidence="5">The sequence shown here is derived from an EMBL/GenBank/DDBJ whole genome shotgun (WGS) entry which is preliminary data.</text>
</comment>